<proteinExistence type="inferred from homology"/>
<comment type="similarity">
    <text evidence="2">Belongs to the CDP-alcohol phosphatidyltransferase class-I family.</text>
</comment>
<evidence type="ECO:0000256" key="1">
    <source>
        <dbReference type="ARBA" id="ARBA00004370"/>
    </source>
</evidence>
<reference evidence="4 5" key="1">
    <citation type="submission" date="2023-03" db="EMBL/GenBank/DDBJ databases">
        <title>WGS of Gossypium arboreum.</title>
        <authorList>
            <person name="Yu D."/>
        </authorList>
    </citation>
    <scope>NUCLEOTIDE SEQUENCE [LARGE SCALE GENOMIC DNA]</scope>
    <source>
        <tissue evidence="4">Leaf</tissue>
    </source>
</reference>
<dbReference type="Gene3D" id="1.25.40.10">
    <property type="entry name" value="Tetratricopeptide repeat domain"/>
    <property type="match status" value="1"/>
</dbReference>
<comment type="subcellular location">
    <subcellularLocation>
        <location evidence="1">Membrane</location>
    </subcellularLocation>
</comment>
<evidence type="ECO:0000313" key="4">
    <source>
        <dbReference type="EMBL" id="KAK5826283.1"/>
    </source>
</evidence>
<dbReference type="InterPro" id="IPR011990">
    <property type="entry name" value="TPR-like_helical_dom_sf"/>
</dbReference>
<dbReference type="PROSITE" id="PS00379">
    <property type="entry name" value="CDP_ALCOHOL_P_TRANSF"/>
    <property type="match status" value="1"/>
</dbReference>
<dbReference type="EMBL" id="JARKNE010000006">
    <property type="protein sequence ID" value="KAK5826283.1"/>
    <property type="molecule type" value="Genomic_DNA"/>
</dbReference>
<sequence length="181" mass="20120">MGSSCTRVASIFVSDGKQARRTNSSSPLGELFDHGRDALASTFETMDFGSTAMCGGDSFWFWVILSIPFYGATWEHYFTNALILPIVNGPTEGLALIYGLHFMTAIVGAQWWAQPFQQSIPFLSWIPYVNAHKYGQAIDLYTQAIELNSQNVVYWANRSLAHTKLEEYGSAIQDATKAIDC</sequence>
<dbReference type="PANTHER" id="PTHR10414:SF37">
    <property type="entry name" value="BB IN A BOXCAR, ISOFORM C"/>
    <property type="match status" value="1"/>
</dbReference>
<evidence type="ECO:0000256" key="2">
    <source>
        <dbReference type="ARBA" id="ARBA00010441"/>
    </source>
</evidence>
<dbReference type="Proteomes" id="UP001358586">
    <property type="component" value="Chromosome 6"/>
</dbReference>
<name>A0ABR0PPB8_GOSAR</name>
<dbReference type="PANTHER" id="PTHR10414">
    <property type="entry name" value="ETHANOLAMINEPHOSPHOTRANSFERASE"/>
    <property type="match status" value="1"/>
</dbReference>
<accession>A0ABR0PPB8</accession>
<keyword evidence="5" id="KW-1185">Reference proteome</keyword>
<dbReference type="InterPro" id="IPR048254">
    <property type="entry name" value="CDP_ALCOHOL_P_TRANSF_CS"/>
</dbReference>
<dbReference type="Gene3D" id="1.20.120.1760">
    <property type="match status" value="1"/>
</dbReference>
<evidence type="ECO:0000256" key="3">
    <source>
        <dbReference type="ARBA" id="ARBA00023136"/>
    </source>
</evidence>
<dbReference type="InterPro" id="IPR014472">
    <property type="entry name" value="CHOPT"/>
</dbReference>
<evidence type="ECO:0000313" key="5">
    <source>
        <dbReference type="Proteomes" id="UP001358586"/>
    </source>
</evidence>
<protein>
    <submittedName>
        <fullName evidence="4">Uncharacterized protein</fullName>
    </submittedName>
</protein>
<organism evidence="4 5">
    <name type="scientific">Gossypium arboreum</name>
    <name type="common">Tree cotton</name>
    <name type="synonym">Gossypium nanking</name>
    <dbReference type="NCBI Taxonomy" id="29729"/>
    <lineage>
        <taxon>Eukaryota</taxon>
        <taxon>Viridiplantae</taxon>
        <taxon>Streptophyta</taxon>
        <taxon>Embryophyta</taxon>
        <taxon>Tracheophyta</taxon>
        <taxon>Spermatophyta</taxon>
        <taxon>Magnoliopsida</taxon>
        <taxon>eudicotyledons</taxon>
        <taxon>Gunneridae</taxon>
        <taxon>Pentapetalae</taxon>
        <taxon>rosids</taxon>
        <taxon>malvids</taxon>
        <taxon>Malvales</taxon>
        <taxon>Malvaceae</taxon>
        <taxon>Malvoideae</taxon>
        <taxon>Gossypium</taxon>
    </lineage>
</organism>
<gene>
    <name evidence="4" type="ORF">PVK06_021200</name>
</gene>
<dbReference type="SUPFAM" id="SSF48452">
    <property type="entry name" value="TPR-like"/>
    <property type="match status" value="1"/>
</dbReference>
<comment type="caution">
    <text evidence="4">The sequence shown here is derived from an EMBL/GenBank/DDBJ whole genome shotgun (WGS) entry which is preliminary data.</text>
</comment>
<keyword evidence="3" id="KW-0472">Membrane</keyword>
<dbReference type="InterPro" id="IPR043130">
    <property type="entry name" value="CDP-OH_PTrfase_TM_dom"/>
</dbReference>